<organism evidence="1 2">
    <name type="scientific">Parasphaerochaeta coccoides (strain ATCC BAA-1237 / DSM 17374 / SPN1)</name>
    <name type="common">Sphaerochaeta coccoides</name>
    <dbReference type="NCBI Taxonomy" id="760011"/>
    <lineage>
        <taxon>Bacteria</taxon>
        <taxon>Pseudomonadati</taxon>
        <taxon>Spirochaetota</taxon>
        <taxon>Spirochaetia</taxon>
        <taxon>Spirochaetales</taxon>
        <taxon>Sphaerochaetaceae</taxon>
        <taxon>Parasphaerochaeta</taxon>
    </lineage>
</organism>
<keyword evidence="2" id="KW-1185">Reference proteome</keyword>
<dbReference type="Pfam" id="PF06074">
    <property type="entry name" value="Portal_Mu"/>
    <property type="match status" value="1"/>
</dbReference>
<evidence type="ECO:0008006" key="3">
    <source>
        <dbReference type="Google" id="ProtNLM"/>
    </source>
</evidence>
<dbReference type="RefSeq" id="WP_013739437.1">
    <property type="nucleotide sequence ID" value="NC_015436.1"/>
</dbReference>
<dbReference type="Proteomes" id="UP000007939">
    <property type="component" value="Chromosome"/>
</dbReference>
<evidence type="ECO:0000313" key="1">
    <source>
        <dbReference type="EMBL" id="AEC02041.1"/>
    </source>
</evidence>
<dbReference type="InterPro" id="IPR009279">
    <property type="entry name" value="Portal_Mu"/>
</dbReference>
<dbReference type="OrthoDB" id="9802690at2"/>
<dbReference type="HOGENOM" id="CLU_036594_1_1_12"/>
<protein>
    <recommendedName>
        <fullName evidence="3">Mu-like prophage protein gp29</fullName>
    </recommendedName>
</protein>
<name>F4GHE2_PARC1</name>
<dbReference type="STRING" id="760011.Spico_0817"/>
<dbReference type="EMBL" id="CP002659">
    <property type="protein sequence ID" value="AEC02041.1"/>
    <property type="molecule type" value="Genomic_DNA"/>
</dbReference>
<sequence>MAKTQAHKKDPQLLLKVIKDSLVMQYLPNPDEAIRRNPKGLKLYDEMLQDPRISSLFLDRRNATQNLPLSLSKAEDVAVKDYADRYLSEKSLRKWSSYLLTDSLKYGFRPAEIVWQKDEDGFYYIDALIGHDINRYRFGDDGQMYYDQGNTLLEQPYKWIIHRIEGDRYNAPYGQAYMKSVYWVWAFKKLGWQYWLTATEKFSVPSVYAIFDQSDPGKAREVAADLAETVSQMVGGSSGAFANVKAIQQISMTGSVADFDILIKACDLQISYGMTGQALANNVSDTGTQALGTVQERTKAAAYENDARALAYTVQRLIAMSIELNFGPDADAPEFRYDTGDYASFADVVTAINTGIPVSKAALYARYNLPEPEDDEDVFTRPEGIGMSMTPSLGAFDFADMGTGKKKVLRPMMILTRSLNPKR</sequence>
<evidence type="ECO:0000313" key="2">
    <source>
        <dbReference type="Proteomes" id="UP000007939"/>
    </source>
</evidence>
<reference evidence="2" key="1">
    <citation type="submission" date="2011-04" db="EMBL/GenBank/DDBJ databases">
        <title>The complete genome of Spirochaeta coccoides DSM 17374.</title>
        <authorList>
            <person name="Lucas S."/>
            <person name="Copeland A."/>
            <person name="Lapidus A."/>
            <person name="Bruce D."/>
            <person name="Goodwin L."/>
            <person name="Pitluck S."/>
            <person name="Peters L."/>
            <person name="Kyrpides N."/>
            <person name="Mavromatis K."/>
            <person name="Pagani I."/>
            <person name="Ivanova N."/>
            <person name="Ovchinnikova G."/>
            <person name="Lu M."/>
            <person name="Detter J.C."/>
            <person name="Tapia R."/>
            <person name="Han C."/>
            <person name="Land M."/>
            <person name="Hauser L."/>
            <person name="Markowitz V."/>
            <person name="Cheng J.-F."/>
            <person name="Hugenholtz P."/>
            <person name="Woyke T."/>
            <person name="Wu D."/>
            <person name="Spring S."/>
            <person name="Schroeder M."/>
            <person name="Brambilla E."/>
            <person name="Klenk H.-P."/>
            <person name="Eisen J.A."/>
        </authorList>
    </citation>
    <scope>NUCLEOTIDE SEQUENCE [LARGE SCALE GENOMIC DNA]</scope>
    <source>
        <strain evidence="2">ATCC BAA-1237 / DSM 17374 / SPN1</strain>
    </source>
</reference>
<dbReference type="AlphaFoldDB" id="F4GHE2"/>
<proteinExistence type="predicted"/>
<dbReference type="eggNOG" id="COG4383">
    <property type="taxonomic scope" value="Bacteria"/>
</dbReference>
<reference evidence="1 2" key="2">
    <citation type="journal article" date="2012" name="Stand. Genomic Sci.">
        <title>Complete genome sequence of the termite hindgut bacterium Spirochaeta coccoides type strain (SPN1(T)), reclassification in the genus Sphaerochaeta as Sphaerochaeta coccoides comb. nov. and emendations of the family Spirochaetaceae and the genus Sphaerochaeta.</title>
        <authorList>
            <person name="Abt B."/>
            <person name="Han C."/>
            <person name="Scheuner C."/>
            <person name="Lu M."/>
            <person name="Lapidus A."/>
            <person name="Nolan M."/>
            <person name="Lucas S."/>
            <person name="Hammon N."/>
            <person name="Deshpande S."/>
            <person name="Cheng J.F."/>
            <person name="Tapia R."/>
            <person name="Goodwin L.A."/>
            <person name="Pitluck S."/>
            <person name="Liolios K."/>
            <person name="Pagani I."/>
            <person name="Ivanova N."/>
            <person name="Mavromatis K."/>
            <person name="Mikhailova N."/>
            <person name="Huntemann M."/>
            <person name="Pati A."/>
            <person name="Chen A."/>
            <person name="Palaniappan K."/>
            <person name="Land M."/>
            <person name="Hauser L."/>
            <person name="Brambilla E.M."/>
            <person name="Rohde M."/>
            <person name="Spring S."/>
            <person name="Gronow S."/>
            <person name="Goker M."/>
            <person name="Woyke T."/>
            <person name="Bristow J."/>
            <person name="Eisen J.A."/>
            <person name="Markowitz V."/>
            <person name="Hugenholtz P."/>
            <person name="Kyrpides N.C."/>
            <person name="Klenk H.P."/>
            <person name="Detter J.C."/>
        </authorList>
    </citation>
    <scope>NUCLEOTIDE SEQUENCE [LARGE SCALE GENOMIC DNA]</scope>
    <source>
        <strain evidence="2">ATCC BAA-1237 / DSM 17374 / SPN1</strain>
    </source>
</reference>
<gene>
    <name evidence="1" type="ordered locus">Spico_0817</name>
</gene>
<accession>F4GHE2</accession>
<dbReference type="KEGG" id="scc:Spico_0817"/>